<sequence length="115" mass="13406">MSSPKPLPTPRPHVSEMWIQRRNCDCSDHETIRASSKLHHRVPRILRPPPAIERCQLTHLGVTTRKTGPNEPKPRELTKAAQPRDPLPRLVYVDIKYCRRLIVFVSPNNLDFIEW</sequence>
<dbReference type="Proteomes" id="UP001157006">
    <property type="component" value="Chromosome 2"/>
</dbReference>
<evidence type="ECO:0000313" key="3">
    <source>
        <dbReference type="Proteomes" id="UP001157006"/>
    </source>
</evidence>
<accession>A0AAV0ZEW3</accession>
<feature type="region of interest" description="Disordered" evidence="1">
    <location>
        <begin position="59"/>
        <end position="82"/>
    </location>
</feature>
<evidence type="ECO:0000313" key="2">
    <source>
        <dbReference type="EMBL" id="CAI8596078.1"/>
    </source>
</evidence>
<keyword evidence="3" id="KW-1185">Reference proteome</keyword>
<protein>
    <submittedName>
        <fullName evidence="2">Uncharacterized protein</fullName>
    </submittedName>
</protein>
<dbReference type="EMBL" id="OX451737">
    <property type="protein sequence ID" value="CAI8596078.1"/>
    <property type="molecule type" value="Genomic_DNA"/>
</dbReference>
<gene>
    <name evidence="2" type="ORF">VFH_II017480</name>
</gene>
<proteinExistence type="predicted"/>
<reference evidence="2 3" key="1">
    <citation type="submission" date="2023-01" db="EMBL/GenBank/DDBJ databases">
        <authorList>
            <person name="Kreplak J."/>
        </authorList>
    </citation>
    <scope>NUCLEOTIDE SEQUENCE [LARGE SCALE GENOMIC DNA]</scope>
</reference>
<organism evidence="2 3">
    <name type="scientific">Vicia faba</name>
    <name type="common">Broad bean</name>
    <name type="synonym">Faba vulgaris</name>
    <dbReference type="NCBI Taxonomy" id="3906"/>
    <lineage>
        <taxon>Eukaryota</taxon>
        <taxon>Viridiplantae</taxon>
        <taxon>Streptophyta</taxon>
        <taxon>Embryophyta</taxon>
        <taxon>Tracheophyta</taxon>
        <taxon>Spermatophyta</taxon>
        <taxon>Magnoliopsida</taxon>
        <taxon>eudicotyledons</taxon>
        <taxon>Gunneridae</taxon>
        <taxon>Pentapetalae</taxon>
        <taxon>rosids</taxon>
        <taxon>fabids</taxon>
        <taxon>Fabales</taxon>
        <taxon>Fabaceae</taxon>
        <taxon>Papilionoideae</taxon>
        <taxon>50 kb inversion clade</taxon>
        <taxon>NPAAA clade</taxon>
        <taxon>Hologalegina</taxon>
        <taxon>IRL clade</taxon>
        <taxon>Fabeae</taxon>
        <taxon>Vicia</taxon>
    </lineage>
</organism>
<name>A0AAV0ZEW3_VICFA</name>
<dbReference type="AlphaFoldDB" id="A0AAV0ZEW3"/>
<evidence type="ECO:0000256" key="1">
    <source>
        <dbReference type="SAM" id="MobiDB-lite"/>
    </source>
</evidence>